<dbReference type="SUPFAM" id="SSF52279">
    <property type="entry name" value="Beta-D-glucan exohydrolase, C-terminal domain"/>
    <property type="match status" value="1"/>
</dbReference>
<dbReference type="PRINTS" id="PR00133">
    <property type="entry name" value="GLHYDRLASE3"/>
</dbReference>
<dbReference type="InterPro" id="IPR050288">
    <property type="entry name" value="Cellulose_deg_GH3"/>
</dbReference>
<evidence type="ECO:0000256" key="1">
    <source>
        <dbReference type="ARBA" id="ARBA00005336"/>
    </source>
</evidence>
<dbReference type="GO" id="GO:0016787">
    <property type="term" value="F:hydrolase activity"/>
    <property type="evidence" value="ECO:0007669"/>
    <property type="project" value="UniProtKB-KW"/>
</dbReference>
<dbReference type="InterPro" id="IPR002772">
    <property type="entry name" value="Glyco_hydro_3_C"/>
</dbReference>
<feature type="domain" description="Fibronectin type III-like" evidence="3">
    <location>
        <begin position="580"/>
        <end position="650"/>
    </location>
</feature>
<dbReference type="Proteomes" id="UP001500822">
    <property type="component" value="Unassembled WGS sequence"/>
</dbReference>
<dbReference type="Gene3D" id="3.20.20.300">
    <property type="entry name" value="Glycoside hydrolase, family 3, N-terminal domain"/>
    <property type="match status" value="1"/>
</dbReference>
<name>A0ABP8Z829_9ACTN</name>
<evidence type="ECO:0000313" key="4">
    <source>
        <dbReference type="EMBL" id="GAA4749170.1"/>
    </source>
</evidence>
<protein>
    <submittedName>
        <fullName evidence="4">Glycoside hydrolase family 3 C-terminal domain-containing protein</fullName>
    </submittedName>
</protein>
<dbReference type="Pfam" id="PF00933">
    <property type="entry name" value="Glyco_hydro_3"/>
    <property type="match status" value="1"/>
</dbReference>
<dbReference type="Gene3D" id="2.60.40.10">
    <property type="entry name" value="Immunoglobulins"/>
    <property type="match status" value="1"/>
</dbReference>
<dbReference type="InterPro" id="IPR036962">
    <property type="entry name" value="Glyco_hydro_3_N_sf"/>
</dbReference>
<evidence type="ECO:0000313" key="5">
    <source>
        <dbReference type="Proteomes" id="UP001500822"/>
    </source>
</evidence>
<dbReference type="RefSeq" id="WP_345313322.1">
    <property type="nucleotide sequence ID" value="NZ_BAABIE010000008.1"/>
</dbReference>
<dbReference type="SUPFAM" id="SSF51445">
    <property type="entry name" value="(Trans)glycosidases"/>
    <property type="match status" value="1"/>
</dbReference>
<dbReference type="Gene3D" id="3.40.50.1700">
    <property type="entry name" value="Glycoside hydrolase family 3 C-terminal domain"/>
    <property type="match status" value="1"/>
</dbReference>
<sequence>MADSTRDLLAQLTVEEKASLTSGADFWNTKAVERVGVPSMMLTDGPHGLRKQAGAGDHLGINDSVPATCFPPAVGLGSSFDPELAQRMGRAIGTEAAIEDVAVVLGPGINIKRSPLCGRNFEYFSEDPLVAGWMGGALVDGIQSRGVGSSLKHFAVNNQESDRMRVSADVDPRPLHEIYLRGFAHVVRQSQPWTVMCSYNKINGVYASENPWLLTDTLRTAWGFQGLVVSDWGAVNERVAALVAGLDLEMPSSGGVTDAEIVAAICDGTLDPAVLDTAAERNLELVAKAQQRPPVAGPLDVDAHHALAREVAGRSIVLLKNDDALLPLAPDSSVALIGEFARTPRFQGGGSSHINPTKVDSALDEFVAQLGDRVRFAPGFTFDGADAALFEEAVALAGQQDVAVLFVGLPAAEESEGFDREHLNLPAAQLDLVDAVLAVNPNTVVVLSNGAVVTLPFAESVPAIVEAWLLGQAGGSATVDVLTGAVNPSGRLTETIPLRLEDTPAFGNFPGALGHVRYGEGIYVGYRWYDQRELDVAYPFGHGLSYTEFSYEPVTAETDETGQVIVTVRVTNVGDRTGREVVQAYVGLDESIVDRAPRELKAFVSVEIPAGMTCEIPLMIHRDDLAYWDVRADRFAVEGGTYRIDVGSSSRNIAQSTTVEVTGDELRLPLTMESSLGEVMAHPVAGPIVAEQLAAMQSDSSDDAAGGFLDDPMVTQLLGSFPIGRLTSFPGVGIEADQVRALIAVANQGLDA</sequence>
<comment type="similarity">
    <text evidence="1">Belongs to the glycosyl hydrolase 3 family.</text>
</comment>
<gene>
    <name evidence="4" type="ORF">GCM10023217_19250</name>
</gene>
<comment type="caution">
    <text evidence="4">The sequence shown here is derived from an EMBL/GenBank/DDBJ whole genome shotgun (WGS) entry which is preliminary data.</text>
</comment>
<dbReference type="PANTHER" id="PTHR42715">
    <property type="entry name" value="BETA-GLUCOSIDASE"/>
    <property type="match status" value="1"/>
</dbReference>
<dbReference type="Pfam" id="PF14310">
    <property type="entry name" value="Fn3-like"/>
    <property type="match status" value="1"/>
</dbReference>
<keyword evidence="2 4" id="KW-0378">Hydrolase</keyword>
<dbReference type="Pfam" id="PF01915">
    <property type="entry name" value="Glyco_hydro_3_C"/>
    <property type="match status" value="1"/>
</dbReference>
<dbReference type="InterPro" id="IPR026891">
    <property type="entry name" value="Fn3-like"/>
</dbReference>
<proteinExistence type="inferred from homology"/>
<dbReference type="InterPro" id="IPR013783">
    <property type="entry name" value="Ig-like_fold"/>
</dbReference>
<evidence type="ECO:0000256" key="2">
    <source>
        <dbReference type="ARBA" id="ARBA00022801"/>
    </source>
</evidence>
<dbReference type="SMART" id="SM01217">
    <property type="entry name" value="Fn3_like"/>
    <property type="match status" value="1"/>
</dbReference>
<dbReference type="InterPro" id="IPR017853">
    <property type="entry name" value="GH"/>
</dbReference>
<dbReference type="InterPro" id="IPR001764">
    <property type="entry name" value="Glyco_hydro_3_N"/>
</dbReference>
<dbReference type="EMBL" id="BAABIE010000008">
    <property type="protein sequence ID" value="GAA4749170.1"/>
    <property type="molecule type" value="Genomic_DNA"/>
</dbReference>
<dbReference type="PANTHER" id="PTHR42715:SF10">
    <property type="entry name" value="BETA-GLUCOSIDASE"/>
    <property type="match status" value="1"/>
</dbReference>
<evidence type="ECO:0000259" key="3">
    <source>
        <dbReference type="SMART" id="SM01217"/>
    </source>
</evidence>
<reference evidence="5" key="1">
    <citation type="journal article" date="2019" name="Int. J. Syst. Evol. Microbiol.">
        <title>The Global Catalogue of Microorganisms (GCM) 10K type strain sequencing project: providing services to taxonomists for standard genome sequencing and annotation.</title>
        <authorList>
            <consortium name="The Broad Institute Genomics Platform"/>
            <consortium name="The Broad Institute Genome Sequencing Center for Infectious Disease"/>
            <person name="Wu L."/>
            <person name="Ma J."/>
        </authorList>
    </citation>
    <scope>NUCLEOTIDE SEQUENCE [LARGE SCALE GENOMIC DNA]</scope>
    <source>
        <strain evidence="5">JCM 18077</strain>
    </source>
</reference>
<organism evidence="4 5">
    <name type="scientific">Gordonia alkaliphila</name>
    <dbReference type="NCBI Taxonomy" id="1053547"/>
    <lineage>
        <taxon>Bacteria</taxon>
        <taxon>Bacillati</taxon>
        <taxon>Actinomycetota</taxon>
        <taxon>Actinomycetes</taxon>
        <taxon>Mycobacteriales</taxon>
        <taxon>Gordoniaceae</taxon>
        <taxon>Gordonia</taxon>
    </lineage>
</organism>
<dbReference type="InterPro" id="IPR036881">
    <property type="entry name" value="Glyco_hydro_3_C_sf"/>
</dbReference>
<keyword evidence="5" id="KW-1185">Reference proteome</keyword>
<accession>A0ABP8Z829</accession>